<dbReference type="AlphaFoldDB" id="A0A1X7VKN8"/>
<keyword evidence="1" id="KW-0175">Coiled coil</keyword>
<reference evidence="2" key="1">
    <citation type="submission" date="2017-05" db="UniProtKB">
        <authorList>
            <consortium name="EnsemblMetazoa"/>
        </authorList>
    </citation>
    <scope>IDENTIFICATION</scope>
</reference>
<feature type="coiled-coil region" evidence="1">
    <location>
        <begin position="52"/>
        <end position="86"/>
    </location>
</feature>
<evidence type="ECO:0000313" key="2">
    <source>
        <dbReference type="EnsemblMetazoa" id="Aqu2.1.40479_001"/>
    </source>
</evidence>
<dbReference type="EnsemblMetazoa" id="Aqu2.1.40479_001">
    <property type="protein sequence ID" value="Aqu2.1.40479_001"/>
    <property type="gene ID" value="Aqu2.1.40479"/>
</dbReference>
<sequence>MNLNTKSYRPDNAYRFIERLVLSQCPCNSIVKYGLESNASLQSQVKERMEFNQKLISDLEEMKKQRDEAKRELNNTQLTVREALDELKITTTLILATQKQISSVEQWLESCFRL</sequence>
<protein>
    <submittedName>
        <fullName evidence="2">Uncharacterized protein</fullName>
    </submittedName>
</protein>
<proteinExistence type="predicted"/>
<organism evidence="2">
    <name type="scientific">Amphimedon queenslandica</name>
    <name type="common">Sponge</name>
    <dbReference type="NCBI Taxonomy" id="400682"/>
    <lineage>
        <taxon>Eukaryota</taxon>
        <taxon>Metazoa</taxon>
        <taxon>Porifera</taxon>
        <taxon>Demospongiae</taxon>
        <taxon>Heteroscleromorpha</taxon>
        <taxon>Haplosclerida</taxon>
        <taxon>Niphatidae</taxon>
        <taxon>Amphimedon</taxon>
    </lineage>
</organism>
<dbReference type="InParanoid" id="A0A1X7VKN8"/>
<name>A0A1X7VKN8_AMPQE</name>
<evidence type="ECO:0000256" key="1">
    <source>
        <dbReference type="SAM" id="Coils"/>
    </source>
</evidence>
<accession>A0A1X7VKN8</accession>